<evidence type="ECO:0000256" key="1">
    <source>
        <dbReference type="SAM" id="Phobius"/>
    </source>
</evidence>
<accession>A0ABZ2LMW7</accession>
<evidence type="ECO:0000313" key="3">
    <source>
        <dbReference type="Proteomes" id="UP001370348"/>
    </source>
</evidence>
<feature type="transmembrane region" description="Helical" evidence="1">
    <location>
        <begin position="348"/>
        <end position="368"/>
    </location>
</feature>
<feature type="transmembrane region" description="Helical" evidence="1">
    <location>
        <begin position="253"/>
        <end position="271"/>
    </location>
</feature>
<feature type="transmembrane region" description="Helical" evidence="1">
    <location>
        <begin position="401"/>
        <end position="419"/>
    </location>
</feature>
<proteinExistence type="predicted"/>
<evidence type="ECO:0000313" key="2">
    <source>
        <dbReference type="EMBL" id="WXB12258.1"/>
    </source>
</evidence>
<dbReference type="RefSeq" id="WP_394821878.1">
    <property type="nucleotide sequence ID" value="NZ_CP089984.1"/>
</dbReference>
<keyword evidence="1" id="KW-1133">Transmembrane helix</keyword>
<feature type="transmembrane region" description="Helical" evidence="1">
    <location>
        <begin position="374"/>
        <end position="394"/>
    </location>
</feature>
<keyword evidence="1" id="KW-0812">Transmembrane</keyword>
<keyword evidence="3" id="KW-1185">Reference proteome</keyword>
<feature type="transmembrane region" description="Helical" evidence="1">
    <location>
        <begin position="109"/>
        <end position="132"/>
    </location>
</feature>
<sequence>MTRWSARAPGARFFRRWPQYDGALYVLWAALCTLLSARAFYGYMLKQTSGEWSAPLDDVFIHFDYARSTAEGHPFEWAAGNGYSSGNTSLSYPFVLAIGYLLGFTRERLMIWAAIVAAVSVFGVLLAARGLFLRHARGSGARLPDGTLRWMRMGSFLLPPMFLALGSLDWSLWSGMEVALYLATWACGLLAFFAVDDSPARTAEAPHRTWLLGLAGAAIVFTRPEGAGTVAAFGLVAAWPVLRRRGWRPAVGLLLRAGLPAVLILALQTMANHAFTGEYSANGAIVKLAVNNPFLTRADKISDYVFNLNYSIFRNLEYHFTDVPALGFIVPTLALFTLALPETRRYGVLLWLQIALWLALTAFNGQVRWQNERYTMPAVAWLLIAGALGATALVRRRAKPSVLFVVVAGALAVQTIGIATRAANTLPEFRFAWVLALVAGVALALLFLLWPLRAACVVAGLFFAYVHQEPNYRGQKWFFGRASRNIRDQHLVAGRWLARLKPKRVLVGDAGALIYASERPGLDIIGLGGFHALPFARAGVHGLPATLELIERMPAMERPDVLAIYPTWWGVLPTWFSSEVLARFPVEGNVICGGYEDVIYRADWHLLGTGNQPRLVPSSPYPLTIRDEVDVADLVSEKEHHYTFPTPAGGWTDMKILTDPADGRLDLFDGGRRISEHRSESFVLRHLTPGKPATLIVRSAPDATSHVVVRAGGAPVGVLDLAPAEGWVEQAIEIAADKVTETLAVTIDNDGPGDFIDYHVWVLQ</sequence>
<protein>
    <recommendedName>
        <fullName evidence="4">Glycosyltransferase RgtA/B/C/D-like domain-containing protein</fullName>
    </recommendedName>
</protein>
<evidence type="ECO:0008006" key="4">
    <source>
        <dbReference type="Google" id="ProtNLM"/>
    </source>
</evidence>
<feature type="transmembrane region" description="Helical" evidence="1">
    <location>
        <begin position="178"/>
        <end position="195"/>
    </location>
</feature>
<dbReference type="EMBL" id="CP089984">
    <property type="protein sequence ID" value="WXB12258.1"/>
    <property type="molecule type" value="Genomic_DNA"/>
</dbReference>
<gene>
    <name evidence="2" type="ORF">LZC94_30965</name>
</gene>
<organism evidence="2 3">
    <name type="scientific">Pendulispora albinea</name>
    <dbReference type="NCBI Taxonomy" id="2741071"/>
    <lineage>
        <taxon>Bacteria</taxon>
        <taxon>Pseudomonadati</taxon>
        <taxon>Myxococcota</taxon>
        <taxon>Myxococcia</taxon>
        <taxon>Myxococcales</taxon>
        <taxon>Sorangiineae</taxon>
        <taxon>Pendulisporaceae</taxon>
        <taxon>Pendulispora</taxon>
    </lineage>
</organism>
<feature type="transmembrane region" description="Helical" evidence="1">
    <location>
        <begin position="323"/>
        <end position="341"/>
    </location>
</feature>
<feature type="transmembrane region" description="Helical" evidence="1">
    <location>
        <begin position="153"/>
        <end position="172"/>
    </location>
</feature>
<reference evidence="2 3" key="1">
    <citation type="submission" date="2021-12" db="EMBL/GenBank/DDBJ databases">
        <title>Discovery of the Pendulisporaceae a myxobacterial family with distinct sporulation behavior and unique specialized metabolism.</title>
        <authorList>
            <person name="Garcia R."/>
            <person name="Popoff A."/>
            <person name="Bader C.D."/>
            <person name="Loehr J."/>
            <person name="Walesch S."/>
            <person name="Walt C."/>
            <person name="Boldt J."/>
            <person name="Bunk B."/>
            <person name="Haeckl F.J.F.P.J."/>
            <person name="Gunesch A.P."/>
            <person name="Birkelbach J."/>
            <person name="Nuebel U."/>
            <person name="Pietschmann T."/>
            <person name="Bach T."/>
            <person name="Mueller R."/>
        </authorList>
    </citation>
    <scope>NUCLEOTIDE SEQUENCE [LARGE SCALE GENOMIC DNA]</scope>
    <source>
        <strain evidence="2 3">MSr11954</strain>
    </source>
</reference>
<name>A0ABZ2LMW7_9BACT</name>
<dbReference type="Proteomes" id="UP001370348">
    <property type="component" value="Chromosome"/>
</dbReference>
<keyword evidence="1" id="KW-0472">Membrane</keyword>
<feature type="transmembrane region" description="Helical" evidence="1">
    <location>
        <begin position="22"/>
        <end position="41"/>
    </location>
</feature>
<feature type="transmembrane region" description="Helical" evidence="1">
    <location>
        <begin position="431"/>
        <end position="464"/>
    </location>
</feature>